<dbReference type="RefSeq" id="XP_002676862.1">
    <property type="nucleotide sequence ID" value="XM_002676816.1"/>
</dbReference>
<feature type="transmembrane region" description="Helical" evidence="11">
    <location>
        <begin position="330"/>
        <end position="351"/>
    </location>
</feature>
<dbReference type="GeneID" id="8847869"/>
<feature type="transmembrane region" description="Helical" evidence="11">
    <location>
        <begin position="45"/>
        <end position="71"/>
    </location>
</feature>
<feature type="transmembrane region" description="Helical" evidence="11">
    <location>
        <begin position="83"/>
        <end position="105"/>
    </location>
</feature>
<dbReference type="GO" id="GO:0005886">
    <property type="term" value="C:plasma membrane"/>
    <property type="evidence" value="ECO:0007669"/>
    <property type="project" value="UniProtKB-SubCell"/>
</dbReference>
<keyword evidence="6 11" id="KW-1133">Transmembrane helix</keyword>
<evidence type="ECO:0000256" key="4">
    <source>
        <dbReference type="ARBA" id="ARBA00022692"/>
    </source>
</evidence>
<dbReference type="PANTHER" id="PTHR11040:SF211">
    <property type="entry name" value="ZINC TRANSPORTER ZIP11"/>
    <property type="match status" value="1"/>
</dbReference>
<evidence type="ECO:0000256" key="1">
    <source>
        <dbReference type="ARBA" id="ARBA00004651"/>
    </source>
</evidence>
<evidence type="ECO:0000313" key="13">
    <source>
        <dbReference type="Proteomes" id="UP000006671"/>
    </source>
</evidence>
<evidence type="ECO:0000256" key="11">
    <source>
        <dbReference type="SAM" id="Phobius"/>
    </source>
</evidence>
<organism evidence="13">
    <name type="scientific">Naegleria gruberi</name>
    <name type="common">Amoeba</name>
    <dbReference type="NCBI Taxonomy" id="5762"/>
    <lineage>
        <taxon>Eukaryota</taxon>
        <taxon>Discoba</taxon>
        <taxon>Heterolobosea</taxon>
        <taxon>Tetramitia</taxon>
        <taxon>Eutetramitia</taxon>
        <taxon>Vahlkampfiidae</taxon>
        <taxon>Naegleria</taxon>
    </lineage>
</organism>
<dbReference type="OrthoDB" id="262547at2759"/>
<name>D2VGT5_NAEGR</name>
<dbReference type="eggNOG" id="KOG2474">
    <property type="taxonomic scope" value="Eukaryota"/>
</dbReference>
<comment type="similarity">
    <text evidence="2">Belongs to the ZIP transporter (TC 2.A.5) family.</text>
</comment>
<dbReference type="OMA" id="TINWLFT"/>
<proteinExistence type="inferred from homology"/>
<dbReference type="InterPro" id="IPR003689">
    <property type="entry name" value="ZIP"/>
</dbReference>
<reference evidence="12 13" key="1">
    <citation type="journal article" date="2010" name="Cell">
        <title>The genome of Naegleria gruberi illuminates early eukaryotic versatility.</title>
        <authorList>
            <person name="Fritz-Laylin L.K."/>
            <person name="Prochnik S.E."/>
            <person name="Ginger M.L."/>
            <person name="Dacks J.B."/>
            <person name="Carpenter M.L."/>
            <person name="Field M.C."/>
            <person name="Kuo A."/>
            <person name="Paredez A."/>
            <person name="Chapman J."/>
            <person name="Pham J."/>
            <person name="Shu S."/>
            <person name="Neupane R."/>
            <person name="Cipriano M."/>
            <person name="Mancuso J."/>
            <person name="Tu H."/>
            <person name="Salamov A."/>
            <person name="Lindquist E."/>
            <person name="Shapiro H."/>
            <person name="Lucas S."/>
            <person name="Grigoriev I.V."/>
            <person name="Cande W.Z."/>
            <person name="Fulton C."/>
            <person name="Rokhsar D.S."/>
            <person name="Dawson S.C."/>
        </authorList>
    </citation>
    <scope>NUCLEOTIDE SEQUENCE [LARGE SCALE GENOMIC DNA]</scope>
    <source>
        <strain evidence="12 13">NEG-M</strain>
    </source>
</reference>
<keyword evidence="5" id="KW-0862">Zinc</keyword>
<keyword evidence="7 11" id="KW-0472">Membrane</keyword>
<dbReference type="KEGG" id="ngr:NAEGRDRAFT_79918"/>
<sequence>MIHNRFHHLSQIYSVMDSGLNQTTNGTDTHNMAEFYSFLLTIHPIGLGVIFTTINWLFTTLGAAACFFFICCSGRSNKFYTTVMELLFGLGGGIMLAASFFSLLLPAAELSEKQYGEYISVLPVFGGFTIGILFFIIFDIGVDYLNDFVEKKKKQYDRELQILEEQEAAAVEPIMSSASLTEVTSTTSVIEMKDSNNIEIKIEEKAAEVPPKRKANWKSKLSSLLVKFRRSFLLMLSMTIHNLPEGIVVGVAFGSISNETNKNGISISNAVSLSLGVGIQNIPEGLSVSLPLVRDGAGYWKSFFIGSASALVEILGGLIGSGLVTVSESILPYALSFASACMIFVVVSELIPETISKHDHSSGEESEPKSDLVAATKLEEGTLNSTSQLEIFEKTPDVLVPRKKQKFYKLTSRIGLAGFFVGFIIMMILDLVL</sequence>
<dbReference type="Pfam" id="PF02535">
    <property type="entry name" value="Zip"/>
    <property type="match status" value="1"/>
</dbReference>
<dbReference type="PANTHER" id="PTHR11040">
    <property type="entry name" value="ZINC/IRON TRANSPORTER"/>
    <property type="match status" value="1"/>
</dbReference>
<feature type="transmembrane region" description="Helical" evidence="11">
    <location>
        <begin position="410"/>
        <end position="429"/>
    </location>
</feature>
<evidence type="ECO:0000313" key="12">
    <source>
        <dbReference type="EMBL" id="EFC44118.1"/>
    </source>
</evidence>
<evidence type="ECO:0000256" key="7">
    <source>
        <dbReference type="ARBA" id="ARBA00023136"/>
    </source>
</evidence>
<dbReference type="AlphaFoldDB" id="D2VGT5"/>
<evidence type="ECO:0000256" key="9">
    <source>
        <dbReference type="ARBA" id="ARBA00042540"/>
    </source>
</evidence>
<dbReference type="GO" id="GO:0005385">
    <property type="term" value="F:zinc ion transmembrane transporter activity"/>
    <property type="evidence" value="ECO:0007669"/>
    <property type="project" value="TreeGrafter"/>
</dbReference>
<evidence type="ECO:0000256" key="3">
    <source>
        <dbReference type="ARBA" id="ARBA00022475"/>
    </source>
</evidence>
<evidence type="ECO:0000256" key="5">
    <source>
        <dbReference type="ARBA" id="ARBA00022833"/>
    </source>
</evidence>
<dbReference type="VEuPathDB" id="AmoebaDB:NAEGRDRAFT_79918"/>
<protein>
    <recommendedName>
        <fullName evidence="8">Zinc transporter ZIP11</fullName>
    </recommendedName>
    <alternativeName>
        <fullName evidence="9">Solute carrier family 39 member 11</fullName>
    </alternativeName>
    <alternativeName>
        <fullName evidence="10">Zrt- and Irt-like protein 11</fullName>
    </alternativeName>
</protein>
<evidence type="ECO:0000256" key="8">
    <source>
        <dbReference type="ARBA" id="ARBA00040593"/>
    </source>
</evidence>
<dbReference type="InParanoid" id="D2VGT5"/>
<keyword evidence="3" id="KW-1003">Cell membrane</keyword>
<dbReference type="Proteomes" id="UP000006671">
    <property type="component" value="Unassembled WGS sequence"/>
</dbReference>
<keyword evidence="4 11" id="KW-0812">Transmembrane</keyword>
<evidence type="ECO:0000256" key="6">
    <source>
        <dbReference type="ARBA" id="ARBA00022989"/>
    </source>
</evidence>
<dbReference type="STRING" id="5762.D2VGT5"/>
<evidence type="ECO:0000256" key="2">
    <source>
        <dbReference type="ARBA" id="ARBA00006939"/>
    </source>
</evidence>
<feature type="transmembrane region" description="Helical" evidence="11">
    <location>
        <begin position="303"/>
        <end position="324"/>
    </location>
</feature>
<accession>D2VGT5</accession>
<evidence type="ECO:0000256" key="10">
    <source>
        <dbReference type="ARBA" id="ARBA00042973"/>
    </source>
</evidence>
<feature type="transmembrane region" description="Helical" evidence="11">
    <location>
        <begin position="125"/>
        <end position="145"/>
    </location>
</feature>
<comment type="subcellular location">
    <subcellularLocation>
        <location evidence="1">Cell membrane</location>
        <topology evidence="1">Multi-pass membrane protein</topology>
    </subcellularLocation>
</comment>
<gene>
    <name evidence="12" type="ORF">NAEGRDRAFT_79918</name>
</gene>
<dbReference type="EMBL" id="GG738870">
    <property type="protein sequence ID" value="EFC44118.1"/>
    <property type="molecule type" value="Genomic_DNA"/>
</dbReference>
<keyword evidence="13" id="KW-1185">Reference proteome</keyword>